<feature type="domain" description="Transcription factor spt8 beta-propeller" evidence="5">
    <location>
        <begin position="106"/>
        <end position="302"/>
    </location>
</feature>
<feature type="compositionally biased region" description="Basic and acidic residues" evidence="4">
    <location>
        <begin position="68"/>
        <end position="92"/>
    </location>
</feature>
<feature type="region of interest" description="Disordered" evidence="4">
    <location>
        <begin position="324"/>
        <end position="380"/>
    </location>
</feature>
<evidence type="ECO:0000256" key="4">
    <source>
        <dbReference type="SAM" id="MobiDB-lite"/>
    </source>
</evidence>
<evidence type="ECO:0000256" key="2">
    <source>
        <dbReference type="ARBA" id="ARBA00022737"/>
    </source>
</evidence>
<keyword evidence="2" id="KW-0677">Repeat</keyword>
<evidence type="ECO:0000259" key="5">
    <source>
        <dbReference type="Pfam" id="PF23798"/>
    </source>
</evidence>
<evidence type="ECO:0000256" key="1">
    <source>
        <dbReference type="ARBA" id="ARBA00022574"/>
    </source>
</evidence>
<dbReference type="PANTHER" id="PTHR19848:SF8">
    <property type="entry name" value="F-BOX AND WD REPEAT DOMAIN CONTAINING 7"/>
    <property type="match status" value="1"/>
</dbReference>
<dbReference type="InterPro" id="IPR036322">
    <property type="entry name" value="WD40_repeat_dom_sf"/>
</dbReference>
<dbReference type="Pfam" id="PF23798">
    <property type="entry name" value="Beta-prop_SPT8"/>
    <property type="match status" value="2"/>
</dbReference>
<dbReference type="InterPro" id="IPR015943">
    <property type="entry name" value="WD40/YVTN_repeat-like_dom_sf"/>
</dbReference>
<dbReference type="EMBL" id="JAVHJO010000004">
    <property type="protein sequence ID" value="KAK6540806.1"/>
    <property type="molecule type" value="Genomic_DNA"/>
</dbReference>
<accession>A0AAV9XGL5</accession>
<comment type="caution">
    <text evidence="6">The sequence shown here is derived from an EMBL/GenBank/DDBJ whole genome shotgun (WGS) entry which is preliminary data.</text>
</comment>
<feature type="compositionally biased region" description="Basic and acidic residues" evidence="4">
    <location>
        <begin position="438"/>
        <end position="450"/>
    </location>
</feature>
<evidence type="ECO:0000313" key="6">
    <source>
        <dbReference type="EMBL" id="KAK6540806.1"/>
    </source>
</evidence>
<dbReference type="Proteomes" id="UP001365542">
    <property type="component" value="Unassembled WGS sequence"/>
</dbReference>
<sequence>MDSFGGNHSDDGKGSGPSSPENDVEDTMMEDEAENEEGSDNEEKESDNENDDDDDNDDENENADEADAEHADEANQQLQRERETSSDADVRWKPRVRPGADTATTYDIIPYVAAPMSTSIHAFCATPCMKWVFTGGQDGYIRKFDWFASINGKVPLTVAQKHPFVDSVTRAGVLLSYWENEEVPDKNSLFVESDDMKISPVYSLATQSQALWLLSGLENGSINLQSVRHDEGKIITVLRKHKSTVSVLSLGADEKTLISGSWDRDLYEWDLNKGEVIRTYGPQAGQISAIQWRPQSVIPIPVERQPIMNGITSSAISKLANGLSNGLKSPKQEVDADADAPGSPASSGGFDSLFGGDDDADDLFGGDLTNGRTAQNSTLAITDGDDDVLMGDAQPAEQQLINENASVTAAPEVPATTTATVAETQSTETVGDINIDIPDTRESQAPEHRSPGAHSALDTNSSDVSSNIFLAASIDGIVRVFDRRQESPITRLLPGKGIPPWSMSACWGVDGNHVYVGRRNGTVEEYNIHKDFQTSCRTLKFPGGSGAVSYVTPMVNGRHLVCASFDNLRLYDLKDEEGKHSRVPFLIVPGHHGGVLSSVYVDQTSNYLLTMAGNRGWEGTTTEVMLGYEIVPM</sequence>
<dbReference type="PROSITE" id="PS50294">
    <property type="entry name" value="WD_REPEATS_REGION"/>
    <property type="match status" value="1"/>
</dbReference>
<dbReference type="Gene3D" id="2.130.10.10">
    <property type="entry name" value="YVTN repeat-like/Quinoprotein amine dehydrogenase"/>
    <property type="match status" value="2"/>
</dbReference>
<protein>
    <submittedName>
        <fullName evidence="6">Transcription factor spt8</fullName>
    </submittedName>
</protein>
<dbReference type="SUPFAM" id="SSF50978">
    <property type="entry name" value="WD40 repeat-like"/>
    <property type="match status" value="1"/>
</dbReference>
<name>A0AAV9XGL5_9PEZI</name>
<feature type="region of interest" description="Disordered" evidence="4">
    <location>
        <begin position="1"/>
        <end position="98"/>
    </location>
</feature>
<dbReference type="AlphaFoldDB" id="A0AAV9XGL5"/>
<dbReference type="InterPro" id="IPR001680">
    <property type="entry name" value="WD40_rpt"/>
</dbReference>
<dbReference type="InterPro" id="IPR057544">
    <property type="entry name" value="Beta-prop_SPT8"/>
</dbReference>
<feature type="compositionally biased region" description="Polar residues" evidence="4">
    <location>
        <begin position="370"/>
        <end position="380"/>
    </location>
</feature>
<reference evidence="6 7" key="1">
    <citation type="submission" date="2019-10" db="EMBL/GenBank/DDBJ databases">
        <authorList>
            <person name="Palmer J.M."/>
        </authorList>
    </citation>
    <scope>NUCLEOTIDE SEQUENCE [LARGE SCALE GENOMIC DNA]</scope>
    <source>
        <strain evidence="6 7">TWF694</strain>
    </source>
</reference>
<keyword evidence="1 3" id="KW-0853">WD repeat</keyword>
<feature type="compositionally biased region" description="Acidic residues" evidence="4">
    <location>
        <begin position="22"/>
        <end position="67"/>
    </location>
</feature>
<organism evidence="6 7">
    <name type="scientific">Orbilia ellipsospora</name>
    <dbReference type="NCBI Taxonomy" id="2528407"/>
    <lineage>
        <taxon>Eukaryota</taxon>
        <taxon>Fungi</taxon>
        <taxon>Dikarya</taxon>
        <taxon>Ascomycota</taxon>
        <taxon>Pezizomycotina</taxon>
        <taxon>Orbiliomycetes</taxon>
        <taxon>Orbiliales</taxon>
        <taxon>Orbiliaceae</taxon>
        <taxon>Orbilia</taxon>
    </lineage>
</organism>
<feature type="domain" description="Transcription factor spt8 beta-propeller" evidence="5">
    <location>
        <begin position="464"/>
        <end position="630"/>
    </location>
</feature>
<feature type="repeat" description="WD" evidence="3">
    <location>
        <begin position="238"/>
        <end position="279"/>
    </location>
</feature>
<keyword evidence="7" id="KW-1185">Reference proteome</keyword>
<feature type="compositionally biased region" description="Low complexity" evidence="4">
    <location>
        <begin position="339"/>
        <end position="355"/>
    </location>
</feature>
<evidence type="ECO:0000256" key="3">
    <source>
        <dbReference type="PROSITE-ProRule" id="PRU00221"/>
    </source>
</evidence>
<proteinExistence type="predicted"/>
<feature type="region of interest" description="Disordered" evidence="4">
    <location>
        <begin position="433"/>
        <end position="460"/>
    </location>
</feature>
<dbReference type="PANTHER" id="PTHR19848">
    <property type="entry name" value="WD40 REPEAT PROTEIN"/>
    <property type="match status" value="1"/>
</dbReference>
<evidence type="ECO:0000313" key="7">
    <source>
        <dbReference type="Proteomes" id="UP001365542"/>
    </source>
</evidence>
<dbReference type="PROSITE" id="PS50082">
    <property type="entry name" value="WD_REPEATS_2"/>
    <property type="match status" value="1"/>
</dbReference>
<dbReference type="SMART" id="SM00320">
    <property type="entry name" value="WD40"/>
    <property type="match status" value="4"/>
</dbReference>
<gene>
    <name evidence="6" type="primary">SPT8</name>
    <name evidence="6" type="ORF">TWF694_008195</name>
</gene>